<evidence type="ECO:0000313" key="2">
    <source>
        <dbReference type="Proteomes" id="UP000178448"/>
    </source>
</evidence>
<evidence type="ECO:0000313" key="1">
    <source>
        <dbReference type="EMBL" id="OGG04208.1"/>
    </source>
</evidence>
<name>A0A1F5YVG3_9BACT</name>
<dbReference type="Proteomes" id="UP000178448">
    <property type="component" value="Unassembled WGS sequence"/>
</dbReference>
<dbReference type="STRING" id="1798374.A2Z33_03580"/>
<proteinExistence type="predicted"/>
<protein>
    <submittedName>
        <fullName evidence="1">Uncharacterized protein</fullName>
    </submittedName>
</protein>
<accession>A0A1F5YVG3</accession>
<dbReference type="AlphaFoldDB" id="A0A1F5YVG3"/>
<dbReference type="EMBL" id="MFJD01000004">
    <property type="protein sequence ID" value="OGG04208.1"/>
    <property type="molecule type" value="Genomic_DNA"/>
</dbReference>
<sequence>MDVKLNLIVNKIENSKLKTVEKNLLYRQFVQGIQLIVWPILVKHMPKNILHTLADNPEHLTIESYTSLITRALEGGQAFTEIARNLDTYLVRTNAVLAQAHIV</sequence>
<comment type="caution">
    <text evidence="1">The sequence shown here is derived from an EMBL/GenBank/DDBJ whole genome shotgun (WGS) entry which is preliminary data.</text>
</comment>
<gene>
    <name evidence="1" type="ORF">A2Z33_03580</name>
</gene>
<reference evidence="1 2" key="1">
    <citation type="journal article" date="2016" name="Nat. Commun.">
        <title>Thousands of microbial genomes shed light on interconnected biogeochemical processes in an aquifer system.</title>
        <authorList>
            <person name="Anantharaman K."/>
            <person name="Brown C.T."/>
            <person name="Hug L.A."/>
            <person name="Sharon I."/>
            <person name="Castelle C.J."/>
            <person name="Probst A.J."/>
            <person name="Thomas B.C."/>
            <person name="Singh A."/>
            <person name="Wilkins M.J."/>
            <person name="Karaoz U."/>
            <person name="Brodie E.L."/>
            <person name="Williams K.H."/>
            <person name="Hubbard S.S."/>
            <person name="Banfield J.F."/>
        </authorList>
    </citation>
    <scope>NUCLEOTIDE SEQUENCE [LARGE SCALE GENOMIC DNA]</scope>
</reference>
<organism evidence="1 2">
    <name type="scientific">Candidatus Gottesmanbacteria bacterium RBG_16_52_11</name>
    <dbReference type="NCBI Taxonomy" id="1798374"/>
    <lineage>
        <taxon>Bacteria</taxon>
        <taxon>Candidatus Gottesmaniibacteriota</taxon>
    </lineage>
</organism>